<evidence type="ECO:0000313" key="2">
    <source>
        <dbReference type="Proteomes" id="UP000198598"/>
    </source>
</evidence>
<accession>A0A1I2ETV9</accession>
<organism evidence="1 2">
    <name type="scientific">Spirosoma endophyticum</name>
    <dbReference type="NCBI Taxonomy" id="662367"/>
    <lineage>
        <taxon>Bacteria</taxon>
        <taxon>Pseudomonadati</taxon>
        <taxon>Bacteroidota</taxon>
        <taxon>Cytophagia</taxon>
        <taxon>Cytophagales</taxon>
        <taxon>Cytophagaceae</taxon>
        <taxon>Spirosoma</taxon>
    </lineage>
</organism>
<proteinExistence type="predicted"/>
<dbReference type="AlphaFoldDB" id="A0A1I2ETV9"/>
<keyword evidence="2" id="KW-1185">Reference proteome</keyword>
<protein>
    <submittedName>
        <fullName evidence="1">Uncharacterized protein</fullName>
    </submittedName>
</protein>
<gene>
    <name evidence="1" type="ORF">SAMN05216167_12346</name>
</gene>
<evidence type="ECO:0000313" key="1">
    <source>
        <dbReference type="EMBL" id="SFE96275.1"/>
    </source>
</evidence>
<dbReference type="Proteomes" id="UP000198598">
    <property type="component" value="Unassembled WGS sequence"/>
</dbReference>
<sequence>MLLSEDQYQCVWDQGSFLLSQPVGKSRVSLYALGDFFVEIRYERAKNQITGCRSFCNKVALEPYLSSITITSLFE</sequence>
<dbReference type="STRING" id="662367.SAMN05216167_12346"/>
<dbReference type="EMBL" id="FOLQ01000023">
    <property type="protein sequence ID" value="SFE96275.1"/>
    <property type="molecule type" value="Genomic_DNA"/>
</dbReference>
<reference evidence="1 2" key="1">
    <citation type="submission" date="2016-10" db="EMBL/GenBank/DDBJ databases">
        <authorList>
            <person name="de Groot N.N."/>
        </authorList>
    </citation>
    <scope>NUCLEOTIDE SEQUENCE [LARGE SCALE GENOMIC DNA]</scope>
    <source>
        <strain evidence="1 2">DSM 26130</strain>
    </source>
</reference>
<name>A0A1I2ETV9_9BACT</name>